<keyword evidence="2" id="KW-1185">Reference proteome</keyword>
<gene>
    <name evidence="1" type="ORF">HWQ67_01485</name>
</gene>
<sequence length="45" mass="5174">MTTVEDIVVTNHYAYIDVAVVNAVLDEWKLDEVFKHNAKRNLGIE</sequence>
<dbReference type="Proteomes" id="UP001196980">
    <property type="component" value="Unassembled WGS sequence"/>
</dbReference>
<name>A0ABS6RUE6_9BACT</name>
<protein>
    <submittedName>
        <fullName evidence="1">Uncharacterized protein</fullName>
    </submittedName>
</protein>
<evidence type="ECO:0000313" key="1">
    <source>
        <dbReference type="EMBL" id="MBV6340247.1"/>
    </source>
</evidence>
<evidence type="ECO:0000313" key="2">
    <source>
        <dbReference type="Proteomes" id="UP001196980"/>
    </source>
</evidence>
<dbReference type="EMBL" id="JABXWD010000013">
    <property type="protein sequence ID" value="MBV6340247.1"/>
    <property type="molecule type" value="Genomic_DNA"/>
</dbReference>
<dbReference type="RefSeq" id="WP_218250869.1">
    <property type="nucleotide sequence ID" value="NZ_JABXWD010000013.1"/>
</dbReference>
<proteinExistence type="predicted"/>
<comment type="caution">
    <text evidence="1">The sequence shown here is derived from an EMBL/GenBank/DDBJ whole genome shotgun (WGS) entry which is preliminary data.</text>
</comment>
<organism evidence="1 2">
    <name type="scientific">Candidatus Magnetobacterium casense</name>
    <dbReference type="NCBI Taxonomy" id="1455061"/>
    <lineage>
        <taxon>Bacteria</taxon>
        <taxon>Pseudomonadati</taxon>
        <taxon>Nitrospirota</taxon>
        <taxon>Thermodesulfovibrionia</taxon>
        <taxon>Thermodesulfovibrionales</taxon>
        <taxon>Candidatus Magnetobacteriaceae</taxon>
        <taxon>Candidatus Magnetobacterium</taxon>
    </lineage>
</organism>
<accession>A0ABS6RUE6</accession>
<reference evidence="1 2" key="1">
    <citation type="journal article" date="2020" name="J Geophys Res Biogeosci">
        <title>Magnetotaxis as an Adaptation to Enable Bacterial Shuttling of Microbial Sulfur and Sulfur Cycling Across Aquatic Oxic#Anoxic Interfaces.</title>
        <authorList>
            <person name="Li J."/>
            <person name="Liu P."/>
            <person name="Wang J."/>
            <person name="Roberts A.P."/>
            <person name="Pan Y."/>
        </authorList>
    </citation>
    <scope>NUCLEOTIDE SEQUENCE [LARGE SCALE GENOMIC DNA]</scope>
    <source>
        <strain evidence="1 2">MYR-1_YQ</strain>
    </source>
</reference>